<evidence type="ECO:0000313" key="4">
    <source>
        <dbReference type="Proteomes" id="UP000509658"/>
    </source>
</evidence>
<organism evidence="3 4">
    <name type="scientific">Candidatus Reidiella endopervernicosa</name>
    <dbReference type="NCBI Taxonomy" id="2738883"/>
    <lineage>
        <taxon>Bacteria</taxon>
        <taxon>Pseudomonadati</taxon>
        <taxon>Pseudomonadota</taxon>
        <taxon>Gammaproteobacteria</taxon>
        <taxon>Candidatus Reidiella</taxon>
    </lineage>
</organism>
<keyword evidence="4" id="KW-1185">Reference proteome</keyword>
<dbReference type="KEGG" id="rev:HUE57_06605"/>
<dbReference type="AlphaFoldDB" id="A0A6N0HUM7"/>
<gene>
    <name evidence="3" type="ORF">HUE57_06605</name>
</gene>
<dbReference type="Pfam" id="PF13505">
    <property type="entry name" value="OMP_b-brl"/>
    <property type="match status" value="1"/>
</dbReference>
<dbReference type="Proteomes" id="UP000509658">
    <property type="component" value="Chromosome"/>
</dbReference>
<accession>A0A6N0HUM7</accession>
<protein>
    <recommendedName>
        <fullName evidence="2">Outer membrane protein beta-barrel domain-containing protein</fullName>
    </recommendedName>
</protein>
<proteinExistence type="predicted"/>
<evidence type="ECO:0000259" key="2">
    <source>
        <dbReference type="Pfam" id="PF13505"/>
    </source>
</evidence>
<evidence type="ECO:0000256" key="1">
    <source>
        <dbReference type="ARBA" id="ARBA00022729"/>
    </source>
</evidence>
<name>A0A6N0HUM7_9GAMM</name>
<reference evidence="3 4" key="1">
    <citation type="submission" date="2020-05" db="EMBL/GenBank/DDBJ databases">
        <title>Horizontal transmission and recombination maintain forever young bacterial symbiont genomes.</title>
        <authorList>
            <person name="Russell S.L."/>
            <person name="Pepper-Tunick E."/>
            <person name="Svedberg J."/>
            <person name="Byrne A."/>
            <person name="Ruelas Castillo J."/>
            <person name="Vollmers C."/>
            <person name="Beinart R.A."/>
            <person name="Corbett-Detig R."/>
        </authorList>
    </citation>
    <scope>NUCLEOTIDE SEQUENCE [LARGE SCALE GENOMIC DNA]</scope>
    <source>
        <strain evidence="3">Santa_Monica_outfall</strain>
    </source>
</reference>
<dbReference type="InterPro" id="IPR027385">
    <property type="entry name" value="Beta-barrel_OMP"/>
</dbReference>
<feature type="domain" description="Outer membrane protein beta-barrel" evidence="2">
    <location>
        <begin position="14"/>
        <end position="164"/>
    </location>
</feature>
<keyword evidence="1" id="KW-0732">Signal</keyword>
<sequence>MLESTNRRCRVRLLIVLLMFAVPTMASGEEHSLEWSIGLSLLNFGYEEFDTDGRSLNREDGWLPGISASIIERDGAWFGEARASLYGGSVDYDGETQSGAPFTTETKTWLFDSNYRLGHWFGDAPRIAPYIGVGYHRWDRDIQGKGAVVGLSELYQWGYGGGGGW</sequence>
<evidence type="ECO:0000313" key="3">
    <source>
        <dbReference type="EMBL" id="QKQ25990.1"/>
    </source>
</evidence>
<dbReference type="EMBL" id="CP054491">
    <property type="protein sequence ID" value="QKQ25990.1"/>
    <property type="molecule type" value="Genomic_DNA"/>
</dbReference>